<keyword evidence="3" id="KW-1185">Reference proteome</keyword>
<accession>A0ABS1N5L0</accession>
<proteinExistence type="predicted"/>
<reference evidence="2 3" key="1">
    <citation type="submission" date="2021-01" db="EMBL/GenBank/DDBJ databases">
        <title>WGS of actinomycetes isolated from Thailand.</title>
        <authorList>
            <person name="Thawai C."/>
        </authorList>
    </citation>
    <scope>NUCLEOTIDE SEQUENCE [LARGE SCALE GENOMIC DNA]</scope>
    <source>
        <strain evidence="2 3">CA1R205</strain>
    </source>
</reference>
<sequence length="558" mass="59006">MRWFGGGAPGGLPVVPVGARVIWSKPALWAVGNWSSRHVRTADDGNKRLAVLGPCSADETELARALAVSDLATVAGAWAGSYTVVRTDERGAVEVVTDAAGACPVYTVNAPGGVMWGSSSLALSSLTGRSVDTDWLASYLLDKQAPAPDRSAWAGVTPVPAGHRLALSASGTVSLSPWWSPGKRRLDEARQTVRRALDEGVRVRVAGVPSSTDLAGMDSTTLTVLAARYGPIIGMTAYPSGVGEGGDLHYARALTIPGVTKTLFPLEARHLPFTPVDEPLPATDQPAPSAAVWAMFSAQLRAVAAEGAVGHLTGDGGDNLFLPSPTHLVDLARRGRLLRVIRDAQDWARLRRLSAGPLVWAALRGDTHRIARPWLVRPAWLVAPVPAPFRADGGANAVLTAAIRNVTRAAYADVQLADSLGIELHNPYFDGAVLDAVVSAPAWERFSARRYKPLLVDACGDLLPEEHRRRATKGVFAGDFHRGLRINLRRVLDLAGGRLAALGLIDPAPLRATVHAAALGAETIWASLLPTLGAEAWLEAVENAPVIEWTTQAQAGAR</sequence>
<organism evidence="2 3">
    <name type="scientific">Streptomyces coffeae</name>
    <dbReference type="NCBI Taxonomy" id="621382"/>
    <lineage>
        <taxon>Bacteria</taxon>
        <taxon>Bacillati</taxon>
        <taxon>Actinomycetota</taxon>
        <taxon>Actinomycetes</taxon>
        <taxon>Kitasatosporales</taxon>
        <taxon>Streptomycetaceae</taxon>
        <taxon>Streptomyces</taxon>
    </lineage>
</organism>
<dbReference type="InterPro" id="IPR029055">
    <property type="entry name" value="Ntn_hydrolases_N"/>
</dbReference>
<dbReference type="NCBIfam" id="NF033561">
    <property type="entry name" value="macrolact_Ik_Al"/>
    <property type="match status" value="1"/>
</dbReference>
<evidence type="ECO:0000313" key="3">
    <source>
        <dbReference type="Proteomes" id="UP000634229"/>
    </source>
</evidence>
<gene>
    <name evidence="2" type="ORF">JK363_01535</name>
</gene>
<dbReference type="RefSeq" id="WP_201870652.1">
    <property type="nucleotide sequence ID" value="NZ_JAERRF010000001.1"/>
</dbReference>
<dbReference type="EMBL" id="JAERRF010000001">
    <property type="protein sequence ID" value="MBL1095375.1"/>
    <property type="molecule type" value="Genomic_DNA"/>
</dbReference>
<dbReference type="Pfam" id="PF00733">
    <property type="entry name" value="Asn_synthase"/>
    <property type="match status" value="1"/>
</dbReference>
<evidence type="ECO:0000259" key="1">
    <source>
        <dbReference type="Pfam" id="PF00733"/>
    </source>
</evidence>
<dbReference type="Proteomes" id="UP000634229">
    <property type="component" value="Unassembled WGS sequence"/>
</dbReference>
<feature type="domain" description="Asparagine synthetase" evidence="1">
    <location>
        <begin position="193"/>
        <end position="539"/>
    </location>
</feature>
<dbReference type="Gene3D" id="3.60.20.10">
    <property type="entry name" value="Glutamine Phosphoribosylpyrophosphate, subunit 1, domain 1"/>
    <property type="match status" value="1"/>
</dbReference>
<dbReference type="Gene3D" id="3.40.50.620">
    <property type="entry name" value="HUPs"/>
    <property type="match status" value="1"/>
</dbReference>
<dbReference type="InterPro" id="IPR014729">
    <property type="entry name" value="Rossmann-like_a/b/a_fold"/>
</dbReference>
<comment type="caution">
    <text evidence="2">The sequence shown here is derived from an EMBL/GenBank/DDBJ whole genome shotgun (WGS) entry which is preliminary data.</text>
</comment>
<dbReference type="SUPFAM" id="SSF56235">
    <property type="entry name" value="N-terminal nucleophile aminohydrolases (Ntn hydrolases)"/>
    <property type="match status" value="1"/>
</dbReference>
<name>A0ABS1N5L0_9ACTN</name>
<dbReference type="SUPFAM" id="SSF52402">
    <property type="entry name" value="Adenine nucleotide alpha hydrolases-like"/>
    <property type="match status" value="1"/>
</dbReference>
<protein>
    <submittedName>
        <fullName evidence="2">Albusnodin/ikarugamycin family macrolactam cyclase</fullName>
    </submittedName>
</protein>
<dbReference type="InterPro" id="IPR001962">
    <property type="entry name" value="Asn_synthase"/>
</dbReference>
<evidence type="ECO:0000313" key="2">
    <source>
        <dbReference type="EMBL" id="MBL1095375.1"/>
    </source>
</evidence>